<keyword evidence="3" id="KW-1185">Reference proteome</keyword>
<evidence type="ECO:0000313" key="2">
    <source>
        <dbReference type="EMBL" id="GBG91654.1"/>
    </source>
</evidence>
<dbReference type="Gramene" id="GBG91654">
    <property type="protein sequence ID" value="GBG91654"/>
    <property type="gene ID" value="CBR_g52690"/>
</dbReference>
<proteinExistence type="predicted"/>
<feature type="region of interest" description="Disordered" evidence="1">
    <location>
        <begin position="373"/>
        <end position="401"/>
    </location>
</feature>
<comment type="caution">
    <text evidence="2">The sequence shown here is derived from an EMBL/GenBank/DDBJ whole genome shotgun (WGS) entry which is preliminary data.</text>
</comment>
<dbReference type="EMBL" id="BFEA01000930">
    <property type="protein sequence ID" value="GBG91654.1"/>
    <property type="molecule type" value="Genomic_DNA"/>
</dbReference>
<feature type="compositionally biased region" description="Basic residues" evidence="1">
    <location>
        <begin position="381"/>
        <end position="390"/>
    </location>
</feature>
<reference evidence="2 3" key="1">
    <citation type="journal article" date="2018" name="Cell">
        <title>The Chara Genome: Secondary Complexity and Implications for Plant Terrestrialization.</title>
        <authorList>
            <person name="Nishiyama T."/>
            <person name="Sakayama H."/>
            <person name="Vries J.D."/>
            <person name="Buschmann H."/>
            <person name="Saint-Marcoux D."/>
            <person name="Ullrich K.K."/>
            <person name="Haas F.B."/>
            <person name="Vanderstraeten L."/>
            <person name="Becker D."/>
            <person name="Lang D."/>
            <person name="Vosolsobe S."/>
            <person name="Rombauts S."/>
            <person name="Wilhelmsson P.K.I."/>
            <person name="Janitza P."/>
            <person name="Kern R."/>
            <person name="Heyl A."/>
            <person name="Rumpler F."/>
            <person name="Villalobos L.I.A.C."/>
            <person name="Clay J.M."/>
            <person name="Skokan R."/>
            <person name="Toyoda A."/>
            <person name="Suzuki Y."/>
            <person name="Kagoshima H."/>
            <person name="Schijlen E."/>
            <person name="Tajeshwar N."/>
            <person name="Catarino B."/>
            <person name="Hetherington A.J."/>
            <person name="Saltykova A."/>
            <person name="Bonnot C."/>
            <person name="Breuninger H."/>
            <person name="Symeonidi A."/>
            <person name="Radhakrishnan G.V."/>
            <person name="Van Nieuwerburgh F."/>
            <person name="Deforce D."/>
            <person name="Chang C."/>
            <person name="Karol K.G."/>
            <person name="Hedrich R."/>
            <person name="Ulvskov P."/>
            <person name="Glockner G."/>
            <person name="Delwiche C.F."/>
            <person name="Petrasek J."/>
            <person name="Van de Peer Y."/>
            <person name="Friml J."/>
            <person name="Beilby M."/>
            <person name="Dolan L."/>
            <person name="Kohara Y."/>
            <person name="Sugano S."/>
            <person name="Fujiyama A."/>
            <person name="Delaux P.-M."/>
            <person name="Quint M."/>
            <person name="TheiBen G."/>
            <person name="Hagemann M."/>
            <person name="Harholt J."/>
            <person name="Dunand C."/>
            <person name="Zachgo S."/>
            <person name="Langdale J."/>
            <person name="Maumus F."/>
            <person name="Straeten D.V.D."/>
            <person name="Gould S.B."/>
            <person name="Rensing S.A."/>
        </authorList>
    </citation>
    <scope>NUCLEOTIDE SEQUENCE [LARGE SCALE GENOMIC DNA]</scope>
    <source>
        <strain evidence="2 3">S276</strain>
    </source>
</reference>
<dbReference type="Proteomes" id="UP000265515">
    <property type="component" value="Unassembled WGS sequence"/>
</dbReference>
<gene>
    <name evidence="2" type="ORF">CBR_g52690</name>
</gene>
<evidence type="ECO:0000256" key="1">
    <source>
        <dbReference type="SAM" id="MobiDB-lite"/>
    </source>
</evidence>
<accession>A0A388MAQ5</accession>
<sequence>MLFVPSDTQADPTTAEEERSNLANLMLNMMRAIMWNNTMLMVQIHEGRQLRQIQQNDSAALPAAVRAAATHQQQQQQLLSTTTARVNNIEAKASAAPGCTTDETKQLNERIDHVVTIIGELSDFTGPATICSTVAAIKTDITKLQSQPAAAAKVYKMPQFNIDKFEDYNKTDASTWWQAFLTEASCHKVPAEDMMKVIYLQLIGGAQSWMNHLAVSKKTTIVELHKHLTWEEFEQLWSTRFMVRNVIKAAMNEVYTCSQGNMPTRNWTIKWQKIVTTPGFDLSFTNQRSEFFSRSCAGLRTALGNEYDYASFQAILDRANLVIQTDDKAANERQSQPHYVAKQGYQRPTHNNAVISEETVDLHAAAASSSDGGIVAALPPKRPKRVRKNKATKETASTGTGQQPWTTYKITKDVYDLCQKYGYCFWCNGVTHLTAQCLAKGKARVPRPAKSGN</sequence>
<dbReference type="AlphaFoldDB" id="A0A388MAQ5"/>
<evidence type="ECO:0008006" key="4">
    <source>
        <dbReference type="Google" id="ProtNLM"/>
    </source>
</evidence>
<organism evidence="2 3">
    <name type="scientific">Chara braunii</name>
    <name type="common">Braun's stonewort</name>
    <dbReference type="NCBI Taxonomy" id="69332"/>
    <lineage>
        <taxon>Eukaryota</taxon>
        <taxon>Viridiplantae</taxon>
        <taxon>Streptophyta</taxon>
        <taxon>Charophyceae</taxon>
        <taxon>Charales</taxon>
        <taxon>Characeae</taxon>
        <taxon>Chara</taxon>
    </lineage>
</organism>
<name>A0A388MAQ5_CHABU</name>
<protein>
    <recommendedName>
        <fullName evidence="4">Retrotransposon gag domain-containing protein</fullName>
    </recommendedName>
</protein>
<evidence type="ECO:0000313" key="3">
    <source>
        <dbReference type="Proteomes" id="UP000265515"/>
    </source>
</evidence>